<keyword evidence="2" id="KW-1003">Cell membrane</keyword>
<feature type="compositionally biased region" description="Basic and acidic residues" evidence="8">
    <location>
        <begin position="89"/>
        <end position="112"/>
    </location>
</feature>
<evidence type="ECO:0000256" key="6">
    <source>
        <dbReference type="ARBA" id="ARBA00022989"/>
    </source>
</evidence>
<dbReference type="InterPro" id="IPR004268">
    <property type="entry name" value="MurJ"/>
</dbReference>
<feature type="transmembrane region" description="Helical" evidence="9">
    <location>
        <begin position="707"/>
        <end position="731"/>
    </location>
</feature>
<dbReference type="PANTHER" id="PTHR47019:SF1">
    <property type="entry name" value="LIPID II FLIPPASE MURJ"/>
    <property type="match status" value="1"/>
</dbReference>
<accession>A0A1G7XLG4</accession>
<dbReference type="AlphaFoldDB" id="A0A1G7XLG4"/>
<dbReference type="Proteomes" id="UP000198863">
    <property type="component" value="Unassembled WGS sequence"/>
</dbReference>
<feature type="compositionally biased region" description="Low complexity" evidence="8">
    <location>
        <begin position="37"/>
        <end position="49"/>
    </location>
</feature>
<evidence type="ECO:0000313" key="11">
    <source>
        <dbReference type="Proteomes" id="UP000198863"/>
    </source>
</evidence>
<feature type="transmembrane region" description="Helical" evidence="9">
    <location>
        <begin position="673"/>
        <end position="695"/>
    </location>
</feature>
<evidence type="ECO:0000313" key="10">
    <source>
        <dbReference type="EMBL" id="SDG85022.1"/>
    </source>
</evidence>
<proteinExistence type="predicted"/>
<keyword evidence="3 9" id="KW-0812">Transmembrane</keyword>
<keyword evidence="7 9" id="KW-0472">Membrane</keyword>
<feature type="compositionally biased region" description="Pro residues" evidence="8">
    <location>
        <begin position="50"/>
        <end position="64"/>
    </location>
</feature>
<dbReference type="RefSeq" id="WP_242658517.1">
    <property type="nucleotide sequence ID" value="NZ_FNCF01000006.1"/>
</dbReference>
<feature type="transmembrane region" description="Helical" evidence="9">
    <location>
        <begin position="379"/>
        <end position="399"/>
    </location>
</feature>
<comment type="subcellular location">
    <subcellularLocation>
        <location evidence="1">Cell membrane</location>
        <topology evidence="1">Multi-pass membrane protein</topology>
    </subcellularLocation>
</comment>
<feature type="transmembrane region" description="Helical" evidence="9">
    <location>
        <begin position="491"/>
        <end position="516"/>
    </location>
</feature>
<keyword evidence="5" id="KW-0573">Peptidoglycan synthesis</keyword>
<evidence type="ECO:0000256" key="4">
    <source>
        <dbReference type="ARBA" id="ARBA00022960"/>
    </source>
</evidence>
<feature type="compositionally biased region" description="Basic and acidic residues" evidence="8">
    <location>
        <begin position="1"/>
        <end position="10"/>
    </location>
</feature>
<keyword evidence="6 9" id="KW-1133">Transmembrane helix</keyword>
<feature type="transmembrane region" description="Helical" evidence="9">
    <location>
        <begin position="639"/>
        <end position="661"/>
    </location>
</feature>
<reference evidence="11" key="1">
    <citation type="submission" date="2016-10" db="EMBL/GenBank/DDBJ databases">
        <authorList>
            <person name="Varghese N."/>
            <person name="Submissions S."/>
        </authorList>
    </citation>
    <scope>NUCLEOTIDE SEQUENCE [LARGE SCALE GENOMIC DNA]</scope>
    <source>
        <strain evidence="11">DSM 44526</strain>
    </source>
</reference>
<feature type="transmembrane region" description="Helical" evidence="9">
    <location>
        <begin position="537"/>
        <end position="560"/>
    </location>
</feature>
<feature type="transmembrane region" description="Helical" evidence="9">
    <location>
        <begin position="306"/>
        <end position="325"/>
    </location>
</feature>
<feature type="transmembrane region" description="Helical" evidence="9">
    <location>
        <begin position="411"/>
        <end position="433"/>
    </location>
</feature>
<keyword evidence="4" id="KW-0133">Cell shape</keyword>
<evidence type="ECO:0000256" key="9">
    <source>
        <dbReference type="SAM" id="Phobius"/>
    </source>
</evidence>
<dbReference type="CDD" id="cd13123">
    <property type="entry name" value="MATE_MurJ_like"/>
    <property type="match status" value="1"/>
</dbReference>
<feature type="compositionally biased region" description="Pro residues" evidence="8">
    <location>
        <begin position="130"/>
        <end position="163"/>
    </location>
</feature>
<feature type="transmembrane region" description="Helical" evidence="9">
    <location>
        <begin position="613"/>
        <end position="633"/>
    </location>
</feature>
<name>A0A1G7XLG4_9ACTN</name>
<organism evidence="10 11">
    <name type="scientific">Klenkia brasiliensis</name>
    <dbReference type="NCBI Taxonomy" id="333142"/>
    <lineage>
        <taxon>Bacteria</taxon>
        <taxon>Bacillati</taxon>
        <taxon>Actinomycetota</taxon>
        <taxon>Actinomycetes</taxon>
        <taxon>Geodermatophilales</taxon>
        <taxon>Geodermatophilaceae</taxon>
        <taxon>Klenkia</taxon>
    </lineage>
</organism>
<gene>
    <name evidence="10" type="ORF">SAMN05660324_3708</name>
</gene>
<evidence type="ECO:0000256" key="2">
    <source>
        <dbReference type="ARBA" id="ARBA00022475"/>
    </source>
</evidence>
<evidence type="ECO:0000256" key="5">
    <source>
        <dbReference type="ARBA" id="ARBA00022984"/>
    </source>
</evidence>
<evidence type="ECO:0000256" key="8">
    <source>
        <dbReference type="SAM" id="MobiDB-lite"/>
    </source>
</evidence>
<sequence length="752" mass="76955">MSGGSHRPDGDPASGEGPTVAEIVERAAQERRSGEQPAAEPARPARTARPLPPAPYGAVPPPLAAPSASALAGHPTTDDPAVPQQRPARRPDPREDHREDHRQDHRPGRRPEGASGPGTRFSPLGAALAPPTPAARPATPPPPAPPPPAPRPQDPPPLPPVPGPATRSGEQVSFRTRFVPSPDDTQVIPVLPPVPSRVEEDEDTGTVVAREGTPGGSRGILRAAGTMAVASLVSRVTGLLRTIVVAAALGVGLVNDAYNTANTLPNIVYELLLGGVLTSVVVPLLVHAQERDRDGGVGYAQRLTTLAMAGLVVMTGLAVLAAPLLTRAYGITGDPDQVALANWLARLLLLEIVFYGLGALATAILNARGVFGWPAWAPVLNNVVVIATAVLFVVASGPGRLTPVTITPTQVWLLGVGTTLGIAVQALVLVPQLRKVGVPLRPRWGLRGSGLGEAGTLGLWVVGYVAISQVGVVVATRIANAAGRELGLGSAGFGIASLLFQMPYGIIGVALLTALVPRMSRAASRQDVPGVAADLSLGMRLSAVGLLPVTGLLVVLGPALTTVAFGHGETSLEQARSIGTALALGAFGLLPMAVTLLQLRVFYAMKDARTPTLIQLAMVAVRVPLLLVVPTVVEPQHVVAGLMVATSLTYVTGWVAGDVALRRKLGAVRTGDAAGPVLKMLVVSVVAGAVGWGAAHLTTGLVGTSVTGSLVTLLVGSLVIGVVVVIGVVLAKVPEVSGPVAAVRARLGGARR</sequence>
<feature type="transmembrane region" description="Helical" evidence="9">
    <location>
        <begin position="345"/>
        <end position="367"/>
    </location>
</feature>
<feature type="region of interest" description="Disordered" evidence="8">
    <location>
        <begin position="1"/>
        <end position="170"/>
    </location>
</feature>
<dbReference type="GO" id="GO:0008360">
    <property type="term" value="P:regulation of cell shape"/>
    <property type="evidence" value="ECO:0007669"/>
    <property type="project" value="UniProtKB-KW"/>
</dbReference>
<dbReference type="PANTHER" id="PTHR47019">
    <property type="entry name" value="LIPID II FLIPPASE MURJ"/>
    <property type="match status" value="1"/>
</dbReference>
<feature type="compositionally biased region" description="Basic and acidic residues" evidence="8">
    <location>
        <begin position="23"/>
        <end position="34"/>
    </location>
</feature>
<evidence type="ECO:0000256" key="7">
    <source>
        <dbReference type="ARBA" id="ARBA00023136"/>
    </source>
</evidence>
<dbReference type="GO" id="GO:0034204">
    <property type="term" value="P:lipid translocation"/>
    <property type="evidence" value="ECO:0007669"/>
    <property type="project" value="TreeGrafter"/>
</dbReference>
<keyword evidence="11" id="KW-1185">Reference proteome</keyword>
<evidence type="ECO:0000256" key="1">
    <source>
        <dbReference type="ARBA" id="ARBA00004651"/>
    </source>
</evidence>
<feature type="transmembrane region" description="Helical" evidence="9">
    <location>
        <begin position="267"/>
        <end position="286"/>
    </location>
</feature>
<dbReference type="InterPro" id="IPR051050">
    <property type="entry name" value="Lipid_II_flippase_MurJ/MviN"/>
</dbReference>
<dbReference type="GO" id="GO:0009252">
    <property type="term" value="P:peptidoglycan biosynthetic process"/>
    <property type="evidence" value="ECO:0007669"/>
    <property type="project" value="UniProtKB-KW"/>
</dbReference>
<feature type="transmembrane region" description="Helical" evidence="9">
    <location>
        <begin position="454"/>
        <end position="479"/>
    </location>
</feature>
<protein>
    <submittedName>
        <fullName evidence="10">Putative peptidoglycan lipid II flippase</fullName>
    </submittedName>
</protein>
<evidence type="ECO:0000256" key="3">
    <source>
        <dbReference type="ARBA" id="ARBA00022692"/>
    </source>
</evidence>
<dbReference type="GO" id="GO:0015648">
    <property type="term" value="F:lipid-linked peptidoglycan transporter activity"/>
    <property type="evidence" value="ECO:0007669"/>
    <property type="project" value="TreeGrafter"/>
</dbReference>
<dbReference type="NCBIfam" id="TIGR01695">
    <property type="entry name" value="murJ_mviN"/>
    <property type="match status" value="1"/>
</dbReference>
<feature type="transmembrane region" description="Helical" evidence="9">
    <location>
        <begin position="232"/>
        <end position="255"/>
    </location>
</feature>
<dbReference type="PRINTS" id="PR01806">
    <property type="entry name" value="VIRFACTRMVIN"/>
</dbReference>
<dbReference type="GO" id="GO:0005886">
    <property type="term" value="C:plasma membrane"/>
    <property type="evidence" value="ECO:0007669"/>
    <property type="project" value="UniProtKB-SubCell"/>
</dbReference>
<dbReference type="EMBL" id="FNCF01000006">
    <property type="protein sequence ID" value="SDG85022.1"/>
    <property type="molecule type" value="Genomic_DNA"/>
</dbReference>
<feature type="transmembrane region" description="Helical" evidence="9">
    <location>
        <begin position="580"/>
        <end position="601"/>
    </location>
</feature>
<dbReference type="Pfam" id="PF03023">
    <property type="entry name" value="MurJ"/>
    <property type="match status" value="1"/>
</dbReference>